<dbReference type="PROSITE" id="PS51257">
    <property type="entry name" value="PROKAR_LIPOPROTEIN"/>
    <property type="match status" value="1"/>
</dbReference>
<sequence length="188" mass="19585">MMNPTRRSLLGRGVLAGGAALLAACDNSVGTNGAGVIDQRVRQTLAYMYANYPETRDLAAKSSGMLVMPLMGEAGFIIGGGYGEGALVIGDATVDYYSATQASFGFQIGAQQYAHVLFFLTPEALREFRTSPGWSGGADAEYTLDKQGGNLSASTSVSGKPVVAILFAQAGLRAAATLAGTKYTRILR</sequence>
<dbReference type="Proteomes" id="UP000609121">
    <property type="component" value="Unassembled WGS sequence"/>
</dbReference>
<accession>A0A8J6YVN6</accession>
<keyword evidence="1" id="KW-0732">Signal</keyword>
<evidence type="ECO:0000313" key="3">
    <source>
        <dbReference type="EMBL" id="MBE3638482.1"/>
    </source>
</evidence>
<protein>
    <submittedName>
        <fullName evidence="3">Twin-arginine translocation pathway signal</fullName>
    </submittedName>
</protein>
<evidence type="ECO:0000259" key="2">
    <source>
        <dbReference type="Pfam" id="PF04366"/>
    </source>
</evidence>
<organism evidence="3 4">
    <name type="scientific">Mangrovicoccus algicola</name>
    <dbReference type="NCBI Taxonomy" id="2771008"/>
    <lineage>
        <taxon>Bacteria</taxon>
        <taxon>Pseudomonadati</taxon>
        <taxon>Pseudomonadota</taxon>
        <taxon>Alphaproteobacteria</taxon>
        <taxon>Rhodobacterales</taxon>
        <taxon>Paracoccaceae</taxon>
        <taxon>Mangrovicoccus</taxon>
    </lineage>
</organism>
<dbReference type="PROSITE" id="PS51318">
    <property type="entry name" value="TAT"/>
    <property type="match status" value="1"/>
</dbReference>
<feature type="domain" description="Ysc84 actin-binding" evidence="2">
    <location>
        <begin position="101"/>
        <end position="184"/>
    </location>
</feature>
<dbReference type="InterPro" id="IPR007461">
    <property type="entry name" value="Ysc84_actin-binding"/>
</dbReference>
<reference evidence="3" key="1">
    <citation type="submission" date="2020-09" db="EMBL/GenBank/DDBJ databases">
        <title>A novel bacterium of genus Mangrovicoccus, isolated from South China Sea.</title>
        <authorList>
            <person name="Huang H."/>
            <person name="Mo K."/>
            <person name="Hu Y."/>
        </authorList>
    </citation>
    <scope>NUCLEOTIDE SEQUENCE</scope>
    <source>
        <strain evidence="3">HB182678</strain>
    </source>
</reference>
<name>A0A8J6YVN6_9RHOB</name>
<feature type="chain" id="PRO_5035161300" evidence="1">
    <location>
        <begin position="24"/>
        <end position="188"/>
    </location>
</feature>
<gene>
    <name evidence="3" type="ORF">ICN82_09735</name>
</gene>
<dbReference type="InterPro" id="IPR006311">
    <property type="entry name" value="TAT_signal"/>
</dbReference>
<feature type="signal peptide" evidence="1">
    <location>
        <begin position="1"/>
        <end position="23"/>
    </location>
</feature>
<comment type="caution">
    <text evidence="3">The sequence shown here is derived from an EMBL/GenBank/DDBJ whole genome shotgun (WGS) entry which is preliminary data.</text>
</comment>
<keyword evidence="4" id="KW-1185">Reference proteome</keyword>
<dbReference type="EMBL" id="JACVXA010000023">
    <property type="protein sequence ID" value="MBE3638482.1"/>
    <property type="molecule type" value="Genomic_DNA"/>
</dbReference>
<dbReference type="AlphaFoldDB" id="A0A8J6YVN6"/>
<dbReference type="Pfam" id="PF04366">
    <property type="entry name" value="Ysc84"/>
    <property type="match status" value="1"/>
</dbReference>
<proteinExistence type="predicted"/>
<evidence type="ECO:0000313" key="4">
    <source>
        <dbReference type="Proteomes" id="UP000609121"/>
    </source>
</evidence>
<evidence type="ECO:0000256" key="1">
    <source>
        <dbReference type="SAM" id="SignalP"/>
    </source>
</evidence>